<dbReference type="AlphaFoldDB" id="A0A3E2TMC3"/>
<dbReference type="GO" id="GO:0045259">
    <property type="term" value="C:proton-transporting ATP synthase complex"/>
    <property type="evidence" value="ECO:0007669"/>
    <property type="project" value="UniProtKB-KW"/>
</dbReference>
<keyword evidence="4 8" id="KW-0406">Ion transport</keyword>
<dbReference type="GO" id="GO:0016787">
    <property type="term" value="F:hydrolase activity"/>
    <property type="evidence" value="ECO:0007669"/>
    <property type="project" value="UniProtKB-KW"/>
</dbReference>
<keyword evidence="2 8" id="KW-0813">Transport</keyword>
<dbReference type="NCBIfam" id="TIGR01145">
    <property type="entry name" value="ATP_synt_delta"/>
    <property type="match status" value="1"/>
</dbReference>
<dbReference type="PRINTS" id="PR00125">
    <property type="entry name" value="ATPASEDELTA"/>
</dbReference>
<dbReference type="InterPro" id="IPR000711">
    <property type="entry name" value="ATPase_OSCP/dsu"/>
</dbReference>
<dbReference type="InterPro" id="IPR026015">
    <property type="entry name" value="ATP_synth_OSCP/delta_N_sf"/>
</dbReference>
<comment type="caution">
    <text evidence="9">The sequence shown here is derived from an EMBL/GenBank/DDBJ whole genome shotgun (WGS) entry which is preliminary data.</text>
</comment>
<keyword evidence="6 8" id="KW-0139">CF(1)</keyword>
<comment type="function">
    <text evidence="8">F(1)F(0) ATP synthase produces ATP from ADP in the presence of a proton or sodium gradient. F-type ATPases consist of two structural domains, F(1) containing the extramembraneous catalytic core and F(0) containing the membrane proton channel, linked together by a central stalk and a peripheral stalk. During catalysis, ATP synthesis in the catalytic domain of F(1) is coupled via a rotary mechanism of the central stalk subunits to proton translocation.</text>
</comment>
<keyword evidence="7 8" id="KW-0066">ATP synthesis</keyword>
<dbReference type="Gene3D" id="1.10.520.20">
    <property type="entry name" value="N-terminal domain of the delta subunit of the F1F0-ATP synthase"/>
    <property type="match status" value="1"/>
</dbReference>
<proteinExistence type="inferred from homology"/>
<evidence type="ECO:0000313" key="9">
    <source>
        <dbReference type="EMBL" id="RGB79045.1"/>
    </source>
</evidence>
<dbReference type="InterPro" id="IPR020781">
    <property type="entry name" value="ATPase_OSCP/d_CS"/>
</dbReference>
<keyword evidence="3 8" id="KW-0375">Hydrogen ion transport</keyword>
<dbReference type="HAMAP" id="MF_01416">
    <property type="entry name" value="ATP_synth_delta_bact"/>
    <property type="match status" value="1"/>
</dbReference>
<keyword evidence="5 8" id="KW-0472">Membrane</keyword>
<dbReference type="GO" id="GO:0046933">
    <property type="term" value="F:proton-transporting ATP synthase activity, rotational mechanism"/>
    <property type="evidence" value="ECO:0007669"/>
    <property type="project" value="UniProtKB-UniRule"/>
</dbReference>
<dbReference type="PANTHER" id="PTHR11910">
    <property type="entry name" value="ATP SYNTHASE DELTA CHAIN"/>
    <property type="match status" value="1"/>
</dbReference>
<evidence type="ECO:0000313" key="10">
    <source>
        <dbReference type="Proteomes" id="UP000260773"/>
    </source>
</evidence>
<evidence type="ECO:0000256" key="8">
    <source>
        <dbReference type="HAMAP-Rule" id="MF_01416"/>
    </source>
</evidence>
<keyword evidence="9" id="KW-0378">Hydrolase</keyword>
<evidence type="ECO:0000256" key="3">
    <source>
        <dbReference type="ARBA" id="ARBA00022781"/>
    </source>
</evidence>
<dbReference type="Proteomes" id="UP000260773">
    <property type="component" value="Unassembled WGS sequence"/>
</dbReference>
<dbReference type="EMBL" id="QVEP01000025">
    <property type="protein sequence ID" value="RGB79045.1"/>
    <property type="molecule type" value="Genomic_DNA"/>
</dbReference>
<organism evidence="9 10">
    <name type="scientific">Coprococcus catus</name>
    <dbReference type="NCBI Taxonomy" id="116085"/>
    <lineage>
        <taxon>Bacteria</taxon>
        <taxon>Bacillati</taxon>
        <taxon>Bacillota</taxon>
        <taxon>Clostridia</taxon>
        <taxon>Lachnospirales</taxon>
        <taxon>Lachnospiraceae</taxon>
        <taxon>Coprococcus</taxon>
    </lineage>
</organism>
<dbReference type="Pfam" id="PF00213">
    <property type="entry name" value="OSCP"/>
    <property type="match status" value="1"/>
</dbReference>
<name>A0A3E2TMC3_9FIRM</name>
<dbReference type="PROSITE" id="PS00389">
    <property type="entry name" value="ATPASE_DELTA"/>
    <property type="match status" value="1"/>
</dbReference>
<gene>
    <name evidence="8 9" type="primary">atpH</name>
    <name evidence="9" type="ORF">DW070_10515</name>
</gene>
<dbReference type="GO" id="GO:0005886">
    <property type="term" value="C:plasma membrane"/>
    <property type="evidence" value="ECO:0007669"/>
    <property type="project" value="UniProtKB-SubCell"/>
</dbReference>
<evidence type="ECO:0000256" key="7">
    <source>
        <dbReference type="ARBA" id="ARBA00023310"/>
    </source>
</evidence>
<dbReference type="SUPFAM" id="SSF47928">
    <property type="entry name" value="N-terminal domain of the delta subunit of the F1F0-ATP synthase"/>
    <property type="match status" value="1"/>
</dbReference>
<sequence length="179" mass="19909">MAELIDKTYGEALFQLSLEEGKVEQYADEVRSIKEAIAENPEFMVLLDHPQITREEKVEVMRNCLDGRASDSVTGFFVTVIQAGRQHFLMGMIDYFLDAVRKYQHIGIADVTSACALSDAQKAAVEKRLLETTGDVSIEINYQVDPEIIGGLVIRIGDKVADNSIRTQINTLTKAILNS</sequence>
<comment type="function">
    <text evidence="8">This protein is part of the stalk that links CF(0) to CF(1). It either transmits conformational changes from CF(0) to CF(1) or is implicated in proton conduction.</text>
</comment>
<evidence type="ECO:0000256" key="5">
    <source>
        <dbReference type="ARBA" id="ARBA00023136"/>
    </source>
</evidence>
<evidence type="ECO:0000256" key="2">
    <source>
        <dbReference type="ARBA" id="ARBA00022448"/>
    </source>
</evidence>
<accession>A0A3E2TMC3</accession>
<comment type="subcellular location">
    <subcellularLocation>
        <location evidence="8">Cell membrane</location>
        <topology evidence="8">Peripheral membrane protein</topology>
    </subcellularLocation>
    <subcellularLocation>
        <location evidence="1">Membrane</location>
    </subcellularLocation>
</comment>
<protein>
    <recommendedName>
        <fullName evidence="8">ATP synthase subunit delta</fullName>
    </recommendedName>
    <alternativeName>
        <fullName evidence="8">ATP synthase F(1) sector subunit delta</fullName>
    </alternativeName>
    <alternativeName>
        <fullName evidence="8">F-type ATPase subunit delta</fullName>
        <shortName evidence="8">F-ATPase subunit delta</shortName>
    </alternativeName>
</protein>
<evidence type="ECO:0000256" key="4">
    <source>
        <dbReference type="ARBA" id="ARBA00023065"/>
    </source>
</evidence>
<evidence type="ECO:0000256" key="1">
    <source>
        <dbReference type="ARBA" id="ARBA00004370"/>
    </source>
</evidence>
<keyword evidence="8" id="KW-1003">Cell membrane</keyword>
<dbReference type="RefSeq" id="WP_015513215.1">
    <property type="nucleotide sequence ID" value="NZ_JAMXUZ010000001.1"/>
</dbReference>
<comment type="similarity">
    <text evidence="8">Belongs to the ATPase delta chain family.</text>
</comment>
<reference evidence="9 10" key="1">
    <citation type="submission" date="2018-08" db="EMBL/GenBank/DDBJ databases">
        <title>A genome reference for cultivated species of the human gut microbiota.</title>
        <authorList>
            <person name="Zou Y."/>
            <person name="Xue W."/>
            <person name="Luo G."/>
        </authorList>
    </citation>
    <scope>NUCLEOTIDE SEQUENCE [LARGE SCALE GENOMIC DNA]</scope>
    <source>
        <strain evidence="9 10">AF45-17</strain>
    </source>
</reference>
<evidence type="ECO:0000256" key="6">
    <source>
        <dbReference type="ARBA" id="ARBA00023196"/>
    </source>
</evidence>